<protein>
    <recommendedName>
        <fullName evidence="4">Luciferin 4-monooxygenase</fullName>
        <ecNumber evidence="3">1.13.12.7</ecNumber>
    </recommendedName>
</protein>
<dbReference type="FunFam" id="3.30.300.30:FF:000007">
    <property type="entry name" value="4-coumarate--CoA ligase 2"/>
    <property type="match status" value="1"/>
</dbReference>
<evidence type="ECO:0000256" key="13">
    <source>
        <dbReference type="ARBA" id="ARBA00048497"/>
    </source>
</evidence>
<evidence type="ECO:0000256" key="3">
    <source>
        <dbReference type="ARBA" id="ARBA00012532"/>
    </source>
</evidence>
<dbReference type="Gene3D" id="2.30.38.10">
    <property type="entry name" value="Luciferase, Domain 3"/>
    <property type="match status" value="1"/>
</dbReference>
<dbReference type="Gene3D" id="3.40.50.980">
    <property type="match status" value="2"/>
</dbReference>
<keyword evidence="14" id="KW-1133">Transmembrane helix</keyword>
<keyword evidence="9" id="KW-0503">Monooxygenase</keyword>
<evidence type="ECO:0000256" key="12">
    <source>
        <dbReference type="ARBA" id="ARBA00023262"/>
    </source>
</evidence>
<keyword evidence="7" id="KW-0067">ATP-binding</keyword>
<dbReference type="EC" id="1.13.12.7" evidence="3"/>
<keyword evidence="14" id="KW-0812">Transmembrane</keyword>
<dbReference type="GO" id="GO:0004497">
    <property type="term" value="F:monooxygenase activity"/>
    <property type="evidence" value="ECO:0007669"/>
    <property type="project" value="UniProtKB-KW"/>
</dbReference>
<comment type="catalytic activity">
    <reaction evidence="13">
        <text>firefly D-luciferin + ATP + O2 = firefly oxyluciferin + hnu + AMP + CO2 + diphosphate</text>
        <dbReference type="Rhea" id="RHEA:10732"/>
        <dbReference type="ChEBI" id="CHEBI:15379"/>
        <dbReference type="ChEBI" id="CHEBI:16526"/>
        <dbReference type="ChEBI" id="CHEBI:16792"/>
        <dbReference type="ChEBI" id="CHEBI:30212"/>
        <dbReference type="ChEBI" id="CHEBI:30616"/>
        <dbReference type="ChEBI" id="CHEBI:33019"/>
        <dbReference type="ChEBI" id="CHEBI:58038"/>
        <dbReference type="ChEBI" id="CHEBI:456215"/>
        <dbReference type="EC" id="1.13.12.7"/>
    </reaction>
</comment>
<comment type="similarity">
    <text evidence="2">Belongs to the ATP-dependent AMP-binding enzyme family.</text>
</comment>
<dbReference type="GO" id="GO:0046872">
    <property type="term" value="F:metal ion binding"/>
    <property type="evidence" value="ECO:0007669"/>
    <property type="project" value="UniProtKB-KW"/>
</dbReference>
<dbReference type="EMBL" id="JBDJPC010000011">
    <property type="protein sequence ID" value="KAL1489901.1"/>
    <property type="molecule type" value="Genomic_DNA"/>
</dbReference>
<dbReference type="Pfam" id="PF00501">
    <property type="entry name" value="AMP-binding"/>
    <property type="match status" value="1"/>
</dbReference>
<evidence type="ECO:0000256" key="7">
    <source>
        <dbReference type="ARBA" id="ARBA00022840"/>
    </source>
</evidence>
<evidence type="ECO:0000256" key="1">
    <source>
        <dbReference type="ARBA" id="ARBA00004275"/>
    </source>
</evidence>
<evidence type="ECO:0000313" key="17">
    <source>
        <dbReference type="EMBL" id="KAL1489901.1"/>
    </source>
</evidence>
<keyword evidence="18" id="KW-1185">Reference proteome</keyword>
<sequence>MKSYLNSIFRSYLLYNTYQYLSIHLTAIIMSRIVLKQITHHRFVHQTQIGSLGMLTIIPGNNKRNFSINASKQHQQVRKRPVSAATQIRHNSVGILKSPLGPCGPIPNEHIVEHLYKNIDEWVEEPAATCAVSGRSYTYGMLRMLINRCAQALLGHCGLKPNEVVGLLLPNIPEYIIVCHGAMEAGLTVTFVNPLYTPDEIKRQFENAGVKMIITIPLLLEVATTIGPTLSGYRSTICIGGDNDPTKNVHGLMSLLSEGYEADLPDIHPDQLALLPYSSGTTGLPKGVMLSHKNLVANMIQGDHSALIGNICTKSGDKHKALTVLPFFHIYGFNGIMNICLRLGSHLITIPRFTPEDYLKALETYKPTYLFVVPSLLLFLASHPNVTKEHLSSIEEITSGAAPLTEGLLQKFRQKIDNPEVVIRQGYGMTETSPVTFIMPKLTPPSKIGTIGILYPGTEAKVVSLTTGEPLGTHQTGELLVRGPQVMMGYLKNEKATAETIDEDGWLHTGDVVYYDEDRYFYIVDRCKELIKVKGNQVSPTELENLILEIEGIMDAAVVGVPDELAGEVPRAYVVAKPGQNLNEEDIKKFINSKVTHYKKLAGGVKFIQSIPRNPSGKILRNELKIQNP</sequence>
<accession>A0ABD1E6C5</accession>
<gene>
    <name evidence="17" type="ORF">ABEB36_013828</name>
</gene>
<evidence type="ECO:0000259" key="15">
    <source>
        <dbReference type="Pfam" id="PF00501"/>
    </source>
</evidence>
<dbReference type="Gene3D" id="3.30.300.30">
    <property type="match status" value="1"/>
</dbReference>
<dbReference type="PANTHER" id="PTHR24096:SF394">
    <property type="entry name" value="LUCIFERIN 4-MONOOXYGENASE"/>
    <property type="match status" value="1"/>
</dbReference>
<evidence type="ECO:0000256" key="5">
    <source>
        <dbReference type="ARBA" id="ARBA00022723"/>
    </source>
</evidence>
<keyword evidence="10" id="KW-0576">Peroxisome</keyword>
<comment type="caution">
    <text evidence="17">The sequence shown here is derived from an EMBL/GenBank/DDBJ whole genome shotgun (WGS) entry which is preliminary data.</text>
</comment>
<dbReference type="PROSITE" id="PS00455">
    <property type="entry name" value="AMP_BINDING"/>
    <property type="match status" value="1"/>
</dbReference>
<proteinExistence type="inferred from homology"/>
<keyword evidence="6" id="KW-0547">Nucleotide-binding</keyword>
<evidence type="ECO:0000256" key="11">
    <source>
        <dbReference type="ARBA" id="ARBA00023223"/>
    </source>
</evidence>
<evidence type="ECO:0000256" key="14">
    <source>
        <dbReference type="SAM" id="Phobius"/>
    </source>
</evidence>
<reference evidence="17 18" key="1">
    <citation type="submission" date="2024-05" db="EMBL/GenBank/DDBJ databases">
        <title>Genetic variation in Jamaican populations of the coffee berry borer (Hypothenemus hampei).</title>
        <authorList>
            <person name="Errbii M."/>
            <person name="Myrie A."/>
        </authorList>
    </citation>
    <scope>NUCLEOTIDE SEQUENCE [LARGE SCALE GENOMIC DNA]</scope>
    <source>
        <strain evidence="17">JA-Hopewell-2020-01-JO</strain>
        <tissue evidence="17">Whole body</tissue>
    </source>
</reference>
<keyword evidence="11" id="KW-0455">Luminescence</keyword>
<dbReference type="GO" id="GO:0008218">
    <property type="term" value="P:bioluminescence"/>
    <property type="evidence" value="ECO:0007669"/>
    <property type="project" value="UniProtKB-KW"/>
</dbReference>
<evidence type="ECO:0000259" key="16">
    <source>
        <dbReference type="Pfam" id="PF13193"/>
    </source>
</evidence>
<evidence type="ECO:0000256" key="6">
    <source>
        <dbReference type="ARBA" id="ARBA00022741"/>
    </source>
</evidence>
<dbReference type="InterPro" id="IPR045851">
    <property type="entry name" value="AMP-bd_C_sf"/>
</dbReference>
<evidence type="ECO:0000256" key="2">
    <source>
        <dbReference type="ARBA" id="ARBA00006432"/>
    </source>
</evidence>
<feature type="domain" description="AMP-dependent synthetase/ligase" evidence="15">
    <location>
        <begin position="125"/>
        <end position="491"/>
    </location>
</feature>
<dbReference type="InterPro" id="IPR020845">
    <property type="entry name" value="AMP-binding_CS"/>
</dbReference>
<dbReference type="InterPro" id="IPR025110">
    <property type="entry name" value="AMP-bd_C"/>
</dbReference>
<keyword evidence="12" id="KW-0599">Photoprotein</keyword>
<evidence type="ECO:0000256" key="9">
    <source>
        <dbReference type="ARBA" id="ARBA00023033"/>
    </source>
</evidence>
<name>A0ABD1E6C5_HYPHA</name>
<dbReference type="GO" id="GO:0005524">
    <property type="term" value="F:ATP binding"/>
    <property type="evidence" value="ECO:0007669"/>
    <property type="project" value="UniProtKB-KW"/>
</dbReference>
<evidence type="ECO:0000256" key="10">
    <source>
        <dbReference type="ARBA" id="ARBA00023140"/>
    </source>
</evidence>
<dbReference type="FunFam" id="3.40.50.12780:FF:000003">
    <property type="entry name" value="Long-chain-fatty-acid--CoA ligase FadD"/>
    <property type="match status" value="1"/>
</dbReference>
<comment type="subcellular location">
    <subcellularLocation>
        <location evidence="1">Peroxisome</location>
    </subcellularLocation>
</comment>
<keyword evidence="14" id="KW-0472">Membrane</keyword>
<feature type="transmembrane region" description="Helical" evidence="14">
    <location>
        <begin position="12"/>
        <end position="35"/>
    </location>
</feature>
<dbReference type="InterPro" id="IPR000873">
    <property type="entry name" value="AMP-dep_synth/lig_dom"/>
</dbReference>
<evidence type="ECO:0000313" key="18">
    <source>
        <dbReference type="Proteomes" id="UP001566132"/>
    </source>
</evidence>
<dbReference type="PANTHER" id="PTHR24096">
    <property type="entry name" value="LONG-CHAIN-FATTY-ACID--COA LIGASE"/>
    <property type="match status" value="1"/>
</dbReference>
<keyword evidence="5" id="KW-0479">Metal-binding</keyword>
<feature type="domain" description="AMP-binding enzyme C-terminal" evidence="16">
    <location>
        <begin position="542"/>
        <end position="618"/>
    </location>
</feature>
<dbReference type="Pfam" id="PF13193">
    <property type="entry name" value="AMP-binding_C"/>
    <property type="match status" value="1"/>
</dbReference>
<evidence type="ECO:0000256" key="8">
    <source>
        <dbReference type="ARBA" id="ARBA00023002"/>
    </source>
</evidence>
<dbReference type="Proteomes" id="UP001566132">
    <property type="component" value="Unassembled WGS sequence"/>
</dbReference>
<dbReference type="GO" id="GO:0005777">
    <property type="term" value="C:peroxisome"/>
    <property type="evidence" value="ECO:0007669"/>
    <property type="project" value="UniProtKB-SubCell"/>
</dbReference>
<evidence type="ECO:0000256" key="4">
    <source>
        <dbReference type="ARBA" id="ARBA00019043"/>
    </source>
</evidence>
<dbReference type="AlphaFoldDB" id="A0ABD1E6C5"/>
<dbReference type="SUPFAM" id="SSF56801">
    <property type="entry name" value="Acetyl-CoA synthetase-like"/>
    <property type="match status" value="1"/>
</dbReference>
<organism evidence="17 18">
    <name type="scientific">Hypothenemus hampei</name>
    <name type="common">Coffee berry borer</name>
    <dbReference type="NCBI Taxonomy" id="57062"/>
    <lineage>
        <taxon>Eukaryota</taxon>
        <taxon>Metazoa</taxon>
        <taxon>Ecdysozoa</taxon>
        <taxon>Arthropoda</taxon>
        <taxon>Hexapoda</taxon>
        <taxon>Insecta</taxon>
        <taxon>Pterygota</taxon>
        <taxon>Neoptera</taxon>
        <taxon>Endopterygota</taxon>
        <taxon>Coleoptera</taxon>
        <taxon>Polyphaga</taxon>
        <taxon>Cucujiformia</taxon>
        <taxon>Curculionidae</taxon>
        <taxon>Scolytinae</taxon>
        <taxon>Hypothenemus</taxon>
    </lineage>
</organism>
<keyword evidence="8" id="KW-0560">Oxidoreductase</keyword>